<name>A0A660LIK5_9ACTN</name>
<dbReference type="PROSITE" id="PS50883">
    <property type="entry name" value="EAL"/>
    <property type="match status" value="1"/>
</dbReference>
<gene>
    <name evidence="3" type="ORF">C8N24_3708</name>
</gene>
<dbReference type="InterPro" id="IPR029787">
    <property type="entry name" value="Nucleotide_cyclase"/>
</dbReference>
<dbReference type="InterPro" id="IPR035919">
    <property type="entry name" value="EAL_sf"/>
</dbReference>
<dbReference type="Gene3D" id="3.20.20.450">
    <property type="entry name" value="EAL domain"/>
    <property type="match status" value="1"/>
</dbReference>
<evidence type="ECO:0000259" key="2">
    <source>
        <dbReference type="PROSITE" id="PS50887"/>
    </source>
</evidence>
<dbReference type="Pfam" id="PF00990">
    <property type="entry name" value="GGDEF"/>
    <property type="match status" value="1"/>
</dbReference>
<dbReference type="Proteomes" id="UP000278962">
    <property type="component" value="Unassembled WGS sequence"/>
</dbReference>
<feature type="domain" description="GGDEF" evidence="2">
    <location>
        <begin position="206"/>
        <end position="335"/>
    </location>
</feature>
<proteinExistence type="predicted"/>
<reference evidence="3 4" key="1">
    <citation type="submission" date="2018-10" db="EMBL/GenBank/DDBJ databases">
        <title>Genomic Encyclopedia of Archaeal and Bacterial Type Strains, Phase II (KMG-II): from individual species to whole genera.</title>
        <authorList>
            <person name="Goeker M."/>
        </authorList>
    </citation>
    <scope>NUCLEOTIDE SEQUENCE [LARGE SCALE GENOMIC DNA]</scope>
    <source>
        <strain evidence="3 4">DSM 14954</strain>
    </source>
</reference>
<dbReference type="SMART" id="SM00065">
    <property type="entry name" value="GAF"/>
    <property type="match status" value="2"/>
</dbReference>
<dbReference type="PANTHER" id="PTHR33121">
    <property type="entry name" value="CYCLIC DI-GMP PHOSPHODIESTERASE PDEF"/>
    <property type="match status" value="1"/>
</dbReference>
<dbReference type="SUPFAM" id="SSF141868">
    <property type="entry name" value="EAL domain-like"/>
    <property type="match status" value="1"/>
</dbReference>
<dbReference type="FunFam" id="3.30.70.270:FF:000001">
    <property type="entry name" value="Diguanylate cyclase domain protein"/>
    <property type="match status" value="1"/>
</dbReference>
<protein>
    <submittedName>
        <fullName evidence="3">Diguanylate cyclase (GGDEF)-like protein</fullName>
    </submittedName>
</protein>
<dbReference type="SMART" id="SM00052">
    <property type="entry name" value="EAL"/>
    <property type="match status" value="1"/>
</dbReference>
<sequence>MTVPPALETERGSALEALVDAASGILSADSLDGTLGRIAHHLRALLRYDDLAVYEIDEPAELLRPVFAVGDWVAEVMSDPIPLGTGVTGWSVAHRRTRNVPNSHEEPLCNVVGGTPDDAEAFVCVPLLAQERVVGALNVYRSLENESFSADEVELVERFATMAALAYDSARQREHLREQVQRDGLTGLLNHRACHERLNAALADDGAVAVVLIDLDHFKVVNDTLGHAEGDRVLVASAERLRSAVRAGDVVGRMGGEEFVLILPGADAEAAEDCAERARAALAELTVHGRPVAASAGVAAAPTDGTEAAVLLENADAALYWAKRSGRGRTVRYVRGAVRPESEQRNEIAALLERGTQAIDIVFQPLVELATGRAGGYEALTRIDVEPRRGPDEWFAQAHRVGLGNELEALAIRAALEVPDRPSGTFLALNVSPRALLSKAVQDTLPSGLTGIVIELTEHEVFGDEDELSRALVNLRARGALIALDDAGAGYAGLQQMIQIAPDILKLDRTLVHGAHADDSRQALLEALIGFASSTGAAICAEGVEDLDDLRALVELDITYAQGYGLCRPAPAWPQPDPAAAASGTSEIRAGLRVSMRTRSGAGAFARGIAELAEELAAAETAWDVGAASTRAAQLLGADDLAVLLVRADQLELISDQYDEVGQCWPIEDYPASRYVLDAGIPGQVIAGDASGDPLELAELERLGFATALLVPVTWGNRPLALLELYRVRAQAFTSHEVDRARVLAQQFGAALDRFS</sequence>
<dbReference type="InterPro" id="IPR043128">
    <property type="entry name" value="Rev_trsase/Diguanyl_cyclase"/>
</dbReference>
<dbReference type="Gene3D" id="3.30.70.270">
    <property type="match status" value="1"/>
</dbReference>
<dbReference type="SUPFAM" id="SSF55781">
    <property type="entry name" value="GAF domain-like"/>
    <property type="match status" value="2"/>
</dbReference>
<dbReference type="GO" id="GO:0071111">
    <property type="term" value="F:cyclic-guanylate-specific phosphodiesterase activity"/>
    <property type="evidence" value="ECO:0007669"/>
    <property type="project" value="InterPro"/>
</dbReference>
<dbReference type="SUPFAM" id="SSF55073">
    <property type="entry name" value="Nucleotide cyclase"/>
    <property type="match status" value="1"/>
</dbReference>
<dbReference type="AlphaFoldDB" id="A0A660LIK5"/>
<feature type="domain" description="EAL" evidence="1">
    <location>
        <begin position="341"/>
        <end position="583"/>
    </location>
</feature>
<dbReference type="PROSITE" id="PS50887">
    <property type="entry name" value="GGDEF"/>
    <property type="match status" value="1"/>
</dbReference>
<dbReference type="RefSeq" id="WP_121252296.1">
    <property type="nucleotide sequence ID" value="NZ_RBIL01000001.1"/>
</dbReference>
<comment type="caution">
    <text evidence="3">The sequence shown here is derived from an EMBL/GenBank/DDBJ whole genome shotgun (WGS) entry which is preliminary data.</text>
</comment>
<dbReference type="InterPro" id="IPR003018">
    <property type="entry name" value="GAF"/>
</dbReference>
<dbReference type="InterPro" id="IPR001633">
    <property type="entry name" value="EAL_dom"/>
</dbReference>
<dbReference type="InterPro" id="IPR000160">
    <property type="entry name" value="GGDEF_dom"/>
</dbReference>
<dbReference type="InterPro" id="IPR029016">
    <property type="entry name" value="GAF-like_dom_sf"/>
</dbReference>
<dbReference type="PANTHER" id="PTHR33121:SF70">
    <property type="entry name" value="SIGNALING PROTEIN YKOW"/>
    <property type="match status" value="1"/>
</dbReference>
<dbReference type="SMART" id="SM00267">
    <property type="entry name" value="GGDEF"/>
    <property type="match status" value="1"/>
</dbReference>
<keyword evidence="4" id="KW-1185">Reference proteome</keyword>
<organism evidence="3 4">
    <name type="scientific">Solirubrobacter pauli</name>
    <dbReference type="NCBI Taxonomy" id="166793"/>
    <lineage>
        <taxon>Bacteria</taxon>
        <taxon>Bacillati</taxon>
        <taxon>Actinomycetota</taxon>
        <taxon>Thermoleophilia</taxon>
        <taxon>Solirubrobacterales</taxon>
        <taxon>Solirubrobacteraceae</taxon>
        <taxon>Solirubrobacter</taxon>
    </lineage>
</organism>
<dbReference type="InterPro" id="IPR050706">
    <property type="entry name" value="Cyclic-di-GMP_PDE-like"/>
</dbReference>
<evidence type="ECO:0000313" key="4">
    <source>
        <dbReference type="Proteomes" id="UP000278962"/>
    </source>
</evidence>
<evidence type="ECO:0000259" key="1">
    <source>
        <dbReference type="PROSITE" id="PS50883"/>
    </source>
</evidence>
<accession>A0A660LIK5</accession>
<dbReference type="Pfam" id="PF01590">
    <property type="entry name" value="GAF"/>
    <property type="match status" value="2"/>
</dbReference>
<dbReference type="OrthoDB" id="23692at2"/>
<dbReference type="CDD" id="cd01948">
    <property type="entry name" value="EAL"/>
    <property type="match status" value="1"/>
</dbReference>
<dbReference type="NCBIfam" id="TIGR00254">
    <property type="entry name" value="GGDEF"/>
    <property type="match status" value="1"/>
</dbReference>
<evidence type="ECO:0000313" key="3">
    <source>
        <dbReference type="EMBL" id="RKQ93833.1"/>
    </source>
</evidence>
<dbReference type="CDD" id="cd01949">
    <property type="entry name" value="GGDEF"/>
    <property type="match status" value="1"/>
</dbReference>
<dbReference type="Gene3D" id="3.30.450.40">
    <property type="match status" value="2"/>
</dbReference>
<dbReference type="EMBL" id="RBIL01000001">
    <property type="protein sequence ID" value="RKQ93833.1"/>
    <property type="molecule type" value="Genomic_DNA"/>
</dbReference>
<dbReference type="Pfam" id="PF00563">
    <property type="entry name" value="EAL"/>
    <property type="match status" value="1"/>
</dbReference>